<dbReference type="Proteomes" id="UP000050795">
    <property type="component" value="Unassembled WGS sequence"/>
</dbReference>
<dbReference type="CDD" id="cd03249">
    <property type="entry name" value="ABC_MTABC3_MDL1_MDL2"/>
    <property type="match status" value="2"/>
</dbReference>
<dbReference type="InterPro" id="IPR027417">
    <property type="entry name" value="P-loop_NTPase"/>
</dbReference>
<dbReference type="FunFam" id="3.40.50.300:FF:000205">
    <property type="entry name" value="ABC transporter B family member 4"/>
    <property type="match status" value="1"/>
</dbReference>
<feature type="transmembrane region" description="Helical" evidence="13">
    <location>
        <begin position="49"/>
        <end position="72"/>
    </location>
</feature>
<dbReference type="InterPro" id="IPR011527">
    <property type="entry name" value="ABC1_TM_dom"/>
</dbReference>
<feature type="transmembrane region" description="Helical" evidence="13">
    <location>
        <begin position="699"/>
        <end position="723"/>
    </location>
</feature>
<evidence type="ECO:0000259" key="15">
    <source>
        <dbReference type="PROSITE" id="PS50929"/>
    </source>
</evidence>
<accession>A0AA85IWY2</accession>
<dbReference type="PANTHER" id="PTHR43394">
    <property type="entry name" value="ATP-DEPENDENT PERMEASE MDL1, MITOCHONDRIAL"/>
    <property type="match status" value="1"/>
</dbReference>
<keyword evidence="11" id="KW-0325">Glycoprotein</keyword>
<evidence type="ECO:0000256" key="8">
    <source>
        <dbReference type="ARBA" id="ARBA00022967"/>
    </source>
</evidence>
<evidence type="ECO:0000256" key="6">
    <source>
        <dbReference type="ARBA" id="ARBA00022741"/>
    </source>
</evidence>
<keyword evidence="7" id="KW-0067">ATP-binding</keyword>
<feature type="domain" description="ABC transporter" evidence="14">
    <location>
        <begin position="1023"/>
        <end position="1265"/>
    </location>
</feature>
<proteinExistence type="inferred from homology"/>
<keyword evidence="3" id="KW-0813">Transport</keyword>
<dbReference type="Gene3D" id="1.20.1560.10">
    <property type="entry name" value="ABC transporter type 1, transmembrane domain"/>
    <property type="match status" value="3"/>
</dbReference>
<dbReference type="SUPFAM" id="SSF52540">
    <property type="entry name" value="P-loop containing nucleoside triphosphate hydrolases"/>
    <property type="match status" value="2"/>
</dbReference>
<dbReference type="CDD" id="cd18577">
    <property type="entry name" value="ABC_6TM_Pgp_ABCB1_D1_like"/>
    <property type="match status" value="1"/>
</dbReference>
<reference evidence="17" key="2">
    <citation type="submission" date="2023-11" db="UniProtKB">
        <authorList>
            <consortium name="WormBaseParasite"/>
        </authorList>
    </citation>
    <scope>IDENTIFICATION</scope>
</reference>
<keyword evidence="8" id="KW-1278">Translocase</keyword>
<dbReference type="InterPro" id="IPR036640">
    <property type="entry name" value="ABC1_TM_sf"/>
</dbReference>
<name>A0AA85IWY2_TRIRE</name>
<evidence type="ECO:0000256" key="1">
    <source>
        <dbReference type="ARBA" id="ARBA00004141"/>
    </source>
</evidence>
<dbReference type="GO" id="GO:0015421">
    <property type="term" value="F:ABC-type oligopeptide transporter activity"/>
    <property type="evidence" value="ECO:0007669"/>
    <property type="project" value="TreeGrafter"/>
</dbReference>
<dbReference type="GO" id="GO:0016887">
    <property type="term" value="F:ATP hydrolysis activity"/>
    <property type="evidence" value="ECO:0007669"/>
    <property type="project" value="InterPro"/>
</dbReference>
<evidence type="ECO:0000256" key="12">
    <source>
        <dbReference type="SAM" id="MobiDB-lite"/>
    </source>
</evidence>
<evidence type="ECO:0000256" key="13">
    <source>
        <dbReference type="SAM" id="Phobius"/>
    </source>
</evidence>
<dbReference type="InterPro" id="IPR039421">
    <property type="entry name" value="Type_1_exporter"/>
</dbReference>
<feature type="domain" description="ABC transporter" evidence="14">
    <location>
        <begin position="368"/>
        <end position="604"/>
    </location>
</feature>
<sequence length="1269" mass="140398">MDAGVESSSEPSVSIVQKVDSNNNNNNDKAKNTSSFSKLFQYSTTTDKFLVIIGNISAILLGASFPTSILIFRTMINGMFTNDSSNNIYGLLGWYVLMAALMFIICMCKSICIGFSSKRIARQIRLLYYQAVLQKDILWFDQHSSGDIINNLSENINSIEFGIGTKLGEFTQNMSGFLAGLIIGFIVKWKLALVACATLPFVVTAFSLFGVAFKYFHTKELNAYSRASTVSSEVLSSIRTVIAFGGEKRESIRYQRELSSAESMGIKKATAFGGVGGCIGFVIFSSAALVFWYGVKLIQDENTDPGAVIAVFINILLGSIFLGNALPNVPYILGAVTASKEIFATINNASSINKNEVGKIVPNFNGSVTFHHVNFTYPTRPDIPVLSNFCLTIESGQTVALVGSSGSGKSTIIHMLQRFYDPTEGEILIQGINLRELDITTYRYQIGCVQQEPVLFDGTIRENIQLGKLDATDKEIVAAAMEANAHQFIMNLPQGYDTVIGEKGSGLSGGQKQRIAIARVLLRKPKLLLLDEATSALDTQSERIVQAALDKIVYKCTVLIIAHRLSTIRNADRIIVLDQGCIREVGTHEELLQLNGLYATMLHGQEKQTDDSSESEKEYYHVDSDIYDQRKRKLPYSNSVSSPIEKDCYSECNSTSTVALSNSKPVKTVRWVKSSLSSKISGLRDSMYIRLLSVNRPEVLFILLGCLCSVISGLLQPAFALLYSEVYQVFSLRTDPNKMREKINMVSSVMAGLGVVQFIVGILQGYLFGVSGERLTKRLRSNLFDSMLKQEIGWFDKAENQAGALTAFLSTDASKVAQISGSRLSTALEASVLIFACLIIGFIYSWQLTLVMIPFIPVLLLSSRVHMRTARSKTNDTKMTKALCIAKESISANRTVTSLSLEDYFFERFESACQEDFKSQIIDSIGVAIVQALALCGPVLSLCACFALGIYLMQQGAINVVSLFKVYITFSMCSQALGRITAFSTDTKTAEEAMQRIFNVIDREPTIPTNKGYEPKEKFKGLIEFKKVNFRYPTRPEVKVIKNFSHRIKPGKKVALVGQSGCGKSTLIQLLQRFYDPSDHGDDYGIFFDGMNIRQLSPYWIRRQIGIVSQEPVLFNLSLRENIAYGDNTRNVTMDEITEAAKLANIHDFILSLPNAYDTLAGQDGSQLSGGQKQRIAIARALIRKPTLLLLDEATSALDNENQRLVQKALNDAMVTRTAVVVAHRLTTIENVDLIIVLSNGRVCEYGRMDELIAKKGEFYNLYKSDEKK</sequence>
<evidence type="ECO:0000256" key="3">
    <source>
        <dbReference type="ARBA" id="ARBA00022448"/>
    </source>
</evidence>
<feature type="transmembrane region" description="Helical" evidence="13">
    <location>
        <begin position="271"/>
        <end position="295"/>
    </location>
</feature>
<evidence type="ECO:0000256" key="9">
    <source>
        <dbReference type="ARBA" id="ARBA00022989"/>
    </source>
</evidence>
<keyword evidence="6" id="KW-0547">Nucleotide-binding</keyword>
<dbReference type="CDD" id="cd18578">
    <property type="entry name" value="ABC_6TM_Pgp_ABCB1_D2_like"/>
    <property type="match status" value="1"/>
</dbReference>
<dbReference type="InterPro" id="IPR003593">
    <property type="entry name" value="AAA+_ATPase"/>
</dbReference>
<dbReference type="Gene3D" id="3.40.50.300">
    <property type="entry name" value="P-loop containing nucleotide triphosphate hydrolases"/>
    <property type="match status" value="2"/>
</dbReference>
<evidence type="ECO:0000256" key="11">
    <source>
        <dbReference type="ARBA" id="ARBA00023180"/>
    </source>
</evidence>
<feature type="transmembrane region" description="Helical" evidence="13">
    <location>
        <begin position="743"/>
        <end position="767"/>
    </location>
</feature>
<dbReference type="Pfam" id="PF00005">
    <property type="entry name" value="ABC_tran"/>
    <property type="match status" value="2"/>
</dbReference>
<comment type="similarity">
    <text evidence="2">Belongs to the ABC transporter superfamily. ABCB family. Multidrug resistance exporter (TC 3.A.1.201) subfamily.</text>
</comment>
<keyword evidence="5" id="KW-0677">Repeat</keyword>
<evidence type="ECO:0000256" key="7">
    <source>
        <dbReference type="ARBA" id="ARBA00022840"/>
    </source>
</evidence>
<protein>
    <submittedName>
        <fullName evidence="17">Uncharacterized protein</fullName>
    </submittedName>
</protein>
<keyword evidence="9 13" id="KW-1133">Transmembrane helix</keyword>
<feature type="transmembrane region" description="Helical" evidence="13">
    <location>
        <begin position="92"/>
        <end position="115"/>
    </location>
</feature>
<keyword evidence="4 13" id="KW-0812">Transmembrane</keyword>
<dbReference type="InterPro" id="IPR017871">
    <property type="entry name" value="ABC_transporter-like_CS"/>
</dbReference>
<organism evidence="16 17">
    <name type="scientific">Trichobilharzia regenti</name>
    <name type="common">Nasal bird schistosome</name>
    <dbReference type="NCBI Taxonomy" id="157069"/>
    <lineage>
        <taxon>Eukaryota</taxon>
        <taxon>Metazoa</taxon>
        <taxon>Spiralia</taxon>
        <taxon>Lophotrochozoa</taxon>
        <taxon>Platyhelminthes</taxon>
        <taxon>Trematoda</taxon>
        <taxon>Digenea</taxon>
        <taxon>Strigeidida</taxon>
        <taxon>Schistosomatoidea</taxon>
        <taxon>Schistosomatidae</taxon>
        <taxon>Trichobilharzia</taxon>
    </lineage>
</organism>
<dbReference type="GO" id="GO:0005743">
    <property type="term" value="C:mitochondrial inner membrane"/>
    <property type="evidence" value="ECO:0007669"/>
    <property type="project" value="TreeGrafter"/>
</dbReference>
<keyword evidence="16" id="KW-1185">Reference proteome</keyword>
<feature type="region of interest" description="Disordered" evidence="12">
    <location>
        <begin position="1"/>
        <end position="30"/>
    </location>
</feature>
<dbReference type="SUPFAM" id="SSF90123">
    <property type="entry name" value="ABC transporter transmembrane region"/>
    <property type="match status" value="2"/>
</dbReference>
<feature type="transmembrane region" description="Helical" evidence="13">
    <location>
        <begin position="927"/>
        <end position="953"/>
    </location>
</feature>
<evidence type="ECO:0000313" key="17">
    <source>
        <dbReference type="WBParaSite" id="TREG1_108810.1"/>
    </source>
</evidence>
<feature type="transmembrane region" description="Helical" evidence="13">
    <location>
        <begin position="832"/>
        <end position="861"/>
    </location>
</feature>
<comment type="subcellular location">
    <subcellularLocation>
        <location evidence="1">Membrane</location>
        <topology evidence="1">Multi-pass membrane protein</topology>
    </subcellularLocation>
</comment>
<dbReference type="AlphaFoldDB" id="A0AA85IWY2"/>
<dbReference type="WBParaSite" id="TREG1_108810.1">
    <property type="protein sequence ID" value="TREG1_108810.1"/>
    <property type="gene ID" value="TREG1_108810"/>
</dbReference>
<evidence type="ECO:0000256" key="5">
    <source>
        <dbReference type="ARBA" id="ARBA00022737"/>
    </source>
</evidence>
<evidence type="ECO:0000256" key="2">
    <source>
        <dbReference type="ARBA" id="ARBA00007577"/>
    </source>
</evidence>
<dbReference type="GO" id="GO:0090374">
    <property type="term" value="P:oligopeptide export from mitochondrion"/>
    <property type="evidence" value="ECO:0007669"/>
    <property type="project" value="TreeGrafter"/>
</dbReference>
<dbReference type="PROSITE" id="PS50929">
    <property type="entry name" value="ABC_TM1F"/>
    <property type="match status" value="2"/>
</dbReference>
<dbReference type="SMART" id="SM00382">
    <property type="entry name" value="AAA"/>
    <property type="match status" value="2"/>
</dbReference>
<feature type="transmembrane region" description="Helical" evidence="13">
    <location>
        <begin position="191"/>
        <end position="216"/>
    </location>
</feature>
<reference evidence="16" key="1">
    <citation type="submission" date="2022-06" db="EMBL/GenBank/DDBJ databases">
        <authorList>
            <person name="Berger JAMES D."/>
            <person name="Berger JAMES D."/>
        </authorList>
    </citation>
    <scope>NUCLEOTIDE SEQUENCE [LARGE SCALE GENOMIC DNA]</scope>
</reference>
<evidence type="ECO:0000313" key="16">
    <source>
        <dbReference type="Proteomes" id="UP000050795"/>
    </source>
</evidence>
<keyword evidence="10 13" id="KW-0472">Membrane</keyword>
<evidence type="ECO:0000256" key="10">
    <source>
        <dbReference type="ARBA" id="ARBA00023136"/>
    </source>
</evidence>
<evidence type="ECO:0000259" key="14">
    <source>
        <dbReference type="PROSITE" id="PS50893"/>
    </source>
</evidence>
<feature type="domain" description="ABC transmembrane type-1" evidence="15">
    <location>
        <begin position="52"/>
        <end position="334"/>
    </location>
</feature>
<dbReference type="PANTHER" id="PTHR43394:SF27">
    <property type="entry name" value="ATP-DEPENDENT TRANSLOCASE ABCB1-LIKE"/>
    <property type="match status" value="1"/>
</dbReference>
<feature type="compositionally biased region" description="Low complexity" evidence="12">
    <location>
        <begin position="1"/>
        <end position="14"/>
    </location>
</feature>
<dbReference type="Pfam" id="PF00664">
    <property type="entry name" value="ABC_membrane"/>
    <property type="match status" value="2"/>
</dbReference>
<dbReference type="FunFam" id="3.40.50.300:FF:000479">
    <property type="entry name" value="Multidrug resistance protein 1A"/>
    <property type="match status" value="1"/>
</dbReference>
<dbReference type="PROSITE" id="PS50893">
    <property type="entry name" value="ABC_TRANSPORTER_2"/>
    <property type="match status" value="2"/>
</dbReference>
<feature type="transmembrane region" description="Helical" evidence="13">
    <location>
        <begin position="307"/>
        <end position="326"/>
    </location>
</feature>
<dbReference type="InterPro" id="IPR003439">
    <property type="entry name" value="ABC_transporter-like_ATP-bd"/>
</dbReference>
<evidence type="ECO:0000256" key="4">
    <source>
        <dbReference type="ARBA" id="ARBA00022692"/>
    </source>
</evidence>
<dbReference type="GO" id="GO:0005524">
    <property type="term" value="F:ATP binding"/>
    <property type="evidence" value="ECO:0007669"/>
    <property type="project" value="UniProtKB-KW"/>
</dbReference>
<dbReference type="PROSITE" id="PS00211">
    <property type="entry name" value="ABC_TRANSPORTER_1"/>
    <property type="match status" value="2"/>
</dbReference>
<feature type="domain" description="ABC transmembrane type-1" evidence="15">
    <location>
        <begin position="703"/>
        <end position="989"/>
    </location>
</feature>